<dbReference type="EMBL" id="GBRH01233864">
    <property type="protein sequence ID" value="JAD64031.1"/>
    <property type="molecule type" value="Transcribed_RNA"/>
</dbReference>
<accession>A0A0A9BKY8</accession>
<sequence>MARDATSHNKFNESETNLSIDMESCHTDHTCGLPVQRKFNNEYYKLNRDFQSGYIESAKCMQCGNAMCWECRKKYNQETKFNIHQLIQSNAY</sequence>
<name>A0A0A9BKY8_ARUDO</name>
<reference evidence="1" key="2">
    <citation type="journal article" date="2015" name="Data Brief">
        <title>Shoot transcriptome of the giant reed, Arundo donax.</title>
        <authorList>
            <person name="Barrero R.A."/>
            <person name="Guerrero F.D."/>
            <person name="Moolhuijzen P."/>
            <person name="Goolsby J.A."/>
            <person name="Tidwell J."/>
            <person name="Bellgard S.E."/>
            <person name="Bellgard M.I."/>
        </authorList>
    </citation>
    <scope>NUCLEOTIDE SEQUENCE</scope>
    <source>
        <tissue evidence="1">Shoot tissue taken approximately 20 cm above the soil surface</tissue>
    </source>
</reference>
<reference evidence="1" key="1">
    <citation type="submission" date="2014-09" db="EMBL/GenBank/DDBJ databases">
        <authorList>
            <person name="Magalhaes I.L.F."/>
            <person name="Oliveira U."/>
            <person name="Santos F.R."/>
            <person name="Vidigal T.H.D.A."/>
            <person name="Brescovit A.D."/>
            <person name="Santos A.J."/>
        </authorList>
    </citation>
    <scope>NUCLEOTIDE SEQUENCE</scope>
    <source>
        <tissue evidence="1">Shoot tissue taken approximately 20 cm above the soil surface</tissue>
    </source>
</reference>
<proteinExistence type="predicted"/>
<organism evidence="1">
    <name type="scientific">Arundo donax</name>
    <name type="common">Giant reed</name>
    <name type="synonym">Donax arundinaceus</name>
    <dbReference type="NCBI Taxonomy" id="35708"/>
    <lineage>
        <taxon>Eukaryota</taxon>
        <taxon>Viridiplantae</taxon>
        <taxon>Streptophyta</taxon>
        <taxon>Embryophyta</taxon>
        <taxon>Tracheophyta</taxon>
        <taxon>Spermatophyta</taxon>
        <taxon>Magnoliopsida</taxon>
        <taxon>Liliopsida</taxon>
        <taxon>Poales</taxon>
        <taxon>Poaceae</taxon>
        <taxon>PACMAD clade</taxon>
        <taxon>Arundinoideae</taxon>
        <taxon>Arundineae</taxon>
        <taxon>Arundo</taxon>
    </lineage>
</organism>
<protein>
    <submittedName>
        <fullName evidence="1">Uncharacterized protein</fullName>
    </submittedName>
</protein>
<evidence type="ECO:0000313" key="1">
    <source>
        <dbReference type="EMBL" id="JAD64031.1"/>
    </source>
</evidence>
<dbReference type="AlphaFoldDB" id="A0A0A9BKY8"/>